<proteinExistence type="predicted"/>
<accession>A0ABX8M4C0</accession>
<organism evidence="7 8">
    <name type="scientific">Pseudomonas muyukensis</name>
    <dbReference type="NCBI Taxonomy" id="2842357"/>
    <lineage>
        <taxon>Bacteria</taxon>
        <taxon>Pseudomonadati</taxon>
        <taxon>Pseudomonadota</taxon>
        <taxon>Gammaproteobacteria</taxon>
        <taxon>Pseudomonadales</taxon>
        <taxon>Pseudomonadaceae</taxon>
        <taxon>Pseudomonas</taxon>
    </lineage>
</organism>
<keyword evidence="3" id="KW-0227">DNA damage</keyword>
<dbReference type="EC" id="3.2.2.21" evidence="2"/>
<dbReference type="EMBL" id="CP077073">
    <property type="protein sequence ID" value="QXH33266.1"/>
    <property type="molecule type" value="Genomic_DNA"/>
</dbReference>
<name>A0ABX8M4C0_9PSED</name>
<feature type="domain" description="HhH-GPD" evidence="5">
    <location>
        <begin position="145"/>
        <end position="300"/>
    </location>
</feature>
<dbReference type="InterPro" id="IPR010316">
    <property type="entry name" value="AlkA_N"/>
</dbReference>
<evidence type="ECO:0000256" key="1">
    <source>
        <dbReference type="ARBA" id="ARBA00000086"/>
    </source>
</evidence>
<evidence type="ECO:0000313" key="8">
    <source>
        <dbReference type="Proteomes" id="UP001047646"/>
    </source>
</evidence>
<keyword evidence="4" id="KW-0234">DNA repair</keyword>
<dbReference type="Pfam" id="PF06029">
    <property type="entry name" value="AlkA_N"/>
    <property type="match status" value="1"/>
</dbReference>
<comment type="catalytic activity">
    <reaction evidence="1">
        <text>Hydrolysis of alkylated DNA, releasing 3-methyladenine, 3-methylguanine, 7-methylguanine and 7-methyladenine.</text>
        <dbReference type="EC" id="3.2.2.21"/>
    </reaction>
</comment>
<dbReference type="PANTHER" id="PTHR43003">
    <property type="entry name" value="DNA-3-METHYLADENINE GLYCOSYLASE"/>
    <property type="match status" value="1"/>
</dbReference>
<evidence type="ECO:0000313" key="7">
    <source>
        <dbReference type="EMBL" id="QXH33266.1"/>
    </source>
</evidence>
<gene>
    <name evidence="7" type="ORF">KSS95_13860</name>
</gene>
<dbReference type="SMART" id="SM01009">
    <property type="entry name" value="AlkA_N"/>
    <property type="match status" value="1"/>
</dbReference>
<dbReference type="SMART" id="SM00478">
    <property type="entry name" value="ENDO3c"/>
    <property type="match status" value="1"/>
</dbReference>
<feature type="domain" description="DNA-3-methyladenine glycosylase AlkA N-terminal" evidence="6">
    <location>
        <begin position="21"/>
        <end position="135"/>
    </location>
</feature>
<evidence type="ECO:0000259" key="5">
    <source>
        <dbReference type="SMART" id="SM00478"/>
    </source>
</evidence>
<evidence type="ECO:0000256" key="2">
    <source>
        <dbReference type="ARBA" id="ARBA00012000"/>
    </source>
</evidence>
<sequence length="311" mass="33744">MTRLSRLHAVRRSLRPDGQHLLWLRYQRPYHWPSTLAFLAARCIPGIETCSEGVYRRSLVFAGCQGLLQAKPGACLQVRLSGVGAAQVPGLIARLRRVFDLDAQPARIAAALSNDPLMARLLGARPGLRVPKGWEPCEQAMRTVLGQQISVAGAMTLAGRLVARHGQPLRAAEPCLSHVFPSVEALAVAELSGLGMPQARATTLSTLARALLAQPDLLRPGQALEQAIKRLCLLKGIGPWSAHYLALRQLGDSDALPLGDVALVKALRLHEGPQAQLAERAQAWRPWRAYAAQHLWASLADCNPASGRQDR</sequence>
<evidence type="ECO:0000256" key="4">
    <source>
        <dbReference type="ARBA" id="ARBA00023204"/>
    </source>
</evidence>
<dbReference type="InterPro" id="IPR051912">
    <property type="entry name" value="Alkylbase_DNA_Glycosylase/TA"/>
</dbReference>
<dbReference type="PANTHER" id="PTHR43003:SF13">
    <property type="entry name" value="DNA-3-METHYLADENINE GLYCOSYLASE 2"/>
    <property type="match status" value="1"/>
</dbReference>
<dbReference type="Proteomes" id="UP001047646">
    <property type="component" value="Chromosome"/>
</dbReference>
<dbReference type="RefSeq" id="WP_217847647.1">
    <property type="nucleotide sequence ID" value="NZ_CP077073.1"/>
</dbReference>
<dbReference type="CDD" id="cd00056">
    <property type="entry name" value="ENDO3c"/>
    <property type="match status" value="1"/>
</dbReference>
<evidence type="ECO:0000259" key="6">
    <source>
        <dbReference type="SMART" id="SM01009"/>
    </source>
</evidence>
<evidence type="ECO:0000256" key="3">
    <source>
        <dbReference type="ARBA" id="ARBA00022763"/>
    </source>
</evidence>
<protein>
    <recommendedName>
        <fullName evidence="2">DNA-3-methyladenine glycosylase II</fullName>
        <ecNumber evidence="2">3.2.2.21</ecNumber>
    </recommendedName>
</protein>
<keyword evidence="8" id="KW-1185">Reference proteome</keyword>
<reference evidence="7" key="1">
    <citation type="journal article" date="2021" name="Microorganisms">
        <title>The Ever-Expanding Pseudomonas Genus: Description of 43 New Species and Partition of the Pseudomonas putida Group.</title>
        <authorList>
            <person name="Girard L."/>
            <person name="Lood C."/>
            <person name="Hofte M."/>
            <person name="Vandamme P."/>
            <person name="Rokni-Zadeh H."/>
            <person name="van Noort V."/>
            <person name="Lavigne R."/>
            <person name="De Mot R."/>
        </authorList>
    </citation>
    <scope>NUCLEOTIDE SEQUENCE</scope>
    <source>
        <strain evidence="7">COW39</strain>
    </source>
</reference>
<dbReference type="InterPro" id="IPR003265">
    <property type="entry name" value="HhH-GPD_domain"/>
</dbReference>